<dbReference type="CDD" id="cd07106">
    <property type="entry name" value="ALDH_AldA-AAD23400"/>
    <property type="match status" value="1"/>
</dbReference>
<dbReference type="PROSITE" id="PS00687">
    <property type="entry name" value="ALDEHYDE_DEHYDR_GLU"/>
    <property type="match status" value="1"/>
</dbReference>
<dbReference type="InterPro" id="IPR016162">
    <property type="entry name" value="Ald_DH_N"/>
</dbReference>
<proteinExistence type="inferred from homology"/>
<dbReference type="Gene3D" id="3.40.309.10">
    <property type="entry name" value="Aldehyde Dehydrogenase, Chain A, domain 2"/>
    <property type="match status" value="1"/>
</dbReference>
<evidence type="ECO:0000256" key="2">
    <source>
        <dbReference type="ARBA" id="ARBA00023002"/>
    </source>
</evidence>
<dbReference type="InterPro" id="IPR016160">
    <property type="entry name" value="Ald_DH_CS_CYS"/>
</dbReference>
<dbReference type="InterPro" id="IPR029510">
    <property type="entry name" value="Ald_DH_CS_GLU"/>
</dbReference>
<dbReference type="FunFam" id="3.40.605.10:FF:000007">
    <property type="entry name" value="NAD/NADP-dependent betaine aldehyde dehydrogenase"/>
    <property type="match status" value="1"/>
</dbReference>
<feature type="domain" description="Aldehyde dehydrogenase" evidence="5">
    <location>
        <begin position="17"/>
        <end position="464"/>
    </location>
</feature>
<sequence>MKAEAYTHTINGTGESSPERIGVIDPSRGSVFAQCPSASQEQLARAVEAARASSGNWQRLGFDGRRVYLEKFAAALRDSIETLTPMLTQEQGKPLDQSRAEILRAAESTPRLCGLTVEDEVLNDTPTERVELRHRPLGVVGVISPWNAPIGLAVLRMAQALYAGNTVVAKPSPYTPLTTLKVGEIARGIFPAGTVNVVAGGDDLGRWMTEHPGIDKISFTGSVRTGKRVMASAAASLKRVTLELGGNDPAIVLPDVDLKQTAHQIFWTAFRNSGQICMAIKRLFVHEEIYEPMIEELAAIARGAKVGDGTEPGVDFGPLQNRMQFDIVSSLLADTRGLPGVRIATGGAPLDRPGYFVPPTIVADIADDTRLVREEPFGPVLPVLKFSDIDDAIARANDTRYGLGASVWSKDLDTARAIADRLEAGTTWINCHLVSDVHTPFGGCKESGLGRANSVFGIKEDMEMNVLRIRKAA</sequence>
<dbReference type="Pfam" id="PF00171">
    <property type="entry name" value="Aldedh"/>
    <property type="match status" value="1"/>
</dbReference>
<dbReference type="RefSeq" id="WP_130355767.1">
    <property type="nucleotide sequence ID" value="NZ_SGXC01000001.1"/>
</dbReference>
<comment type="caution">
    <text evidence="6">The sequence shown here is derived from an EMBL/GenBank/DDBJ whole genome shotgun (WGS) entry which is preliminary data.</text>
</comment>
<dbReference type="Proteomes" id="UP000292445">
    <property type="component" value="Unassembled WGS sequence"/>
</dbReference>
<feature type="active site" evidence="3">
    <location>
        <position position="243"/>
    </location>
</feature>
<dbReference type="PROSITE" id="PS00070">
    <property type="entry name" value="ALDEHYDE_DEHYDR_CYS"/>
    <property type="match status" value="1"/>
</dbReference>
<dbReference type="InterPro" id="IPR016161">
    <property type="entry name" value="Ald_DH/histidinol_DH"/>
</dbReference>
<reference evidence="6 7" key="1">
    <citation type="submission" date="2019-02" db="EMBL/GenBank/DDBJ databases">
        <title>Genomic Encyclopedia of Type Strains, Phase IV (KMG-IV): sequencing the most valuable type-strain genomes for metagenomic binning, comparative biology and taxonomic classification.</title>
        <authorList>
            <person name="Goeker M."/>
        </authorList>
    </citation>
    <scope>NUCLEOTIDE SEQUENCE [LARGE SCALE GENOMIC DNA]</scope>
    <source>
        <strain evidence="6 7">K24</strain>
    </source>
</reference>
<dbReference type="PANTHER" id="PTHR11699">
    <property type="entry name" value="ALDEHYDE DEHYDROGENASE-RELATED"/>
    <property type="match status" value="1"/>
</dbReference>
<dbReference type="FunFam" id="3.40.309.10:FF:000009">
    <property type="entry name" value="Aldehyde dehydrogenase A"/>
    <property type="match status" value="1"/>
</dbReference>
<dbReference type="AlphaFoldDB" id="A0A4Q7NHQ1"/>
<evidence type="ECO:0000313" key="7">
    <source>
        <dbReference type="Proteomes" id="UP000292445"/>
    </source>
</evidence>
<dbReference type="InterPro" id="IPR015590">
    <property type="entry name" value="Aldehyde_DH_dom"/>
</dbReference>
<protein>
    <submittedName>
        <fullName evidence="6">Acyl-CoA reductase-like NAD-dependent aldehyde dehydrogenase</fullName>
    </submittedName>
</protein>
<dbReference type="Gene3D" id="3.40.605.10">
    <property type="entry name" value="Aldehyde Dehydrogenase, Chain A, domain 1"/>
    <property type="match status" value="1"/>
</dbReference>
<dbReference type="SUPFAM" id="SSF53720">
    <property type="entry name" value="ALDH-like"/>
    <property type="match status" value="1"/>
</dbReference>
<dbReference type="InterPro" id="IPR016163">
    <property type="entry name" value="Ald_DH_C"/>
</dbReference>
<evidence type="ECO:0000259" key="5">
    <source>
        <dbReference type="Pfam" id="PF00171"/>
    </source>
</evidence>
<dbReference type="GO" id="GO:0016620">
    <property type="term" value="F:oxidoreductase activity, acting on the aldehyde or oxo group of donors, NAD or NADP as acceptor"/>
    <property type="evidence" value="ECO:0007669"/>
    <property type="project" value="InterPro"/>
</dbReference>
<evidence type="ECO:0000256" key="4">
    <source>
        <dbReference type="RuleBase" id="RU003345"/>
    </source>
</evidence>
<dbReference type="EMBL" id="SGXC01000001">
    <property type="protein sequence ID" value="RZS84396.1"/>
    <property type="molecule type" value="Genomic_DNA"/>
</dbReference>
<organism evidence="6 7">
    <name type="scientific">Pigmentiphaga kullae</name>
    <dbReference type="NCBI Taxonomy" id="151784"/>
    <lineage>
        <taxon>Bacteria</taxon>
        <taxon>Pseudomonadati</taxon>
        <taxon>Pseudomonadota</taxon>
        <taxon>Betaproteobacteria</taxon>
        <taxon>Burkholderiales</taxon>
        <taxon>Alcaligenaceae</taxon>
        <taxon>Pigmentiphaga</taxon>
    </lineage>
</organism>
<evidence type="ECO:0000313" key="6">
    <source>
        <dbReference type="EMBL" id="RZS84396.1"/>
    </source>
</evidence>
<accession>A0A4Q7NHQ1</accession>
<evidence type="ECO:0000256" key="1">
    <source>
        <dbReference type="ARBA" id="ARBA00009986"/>
    </source>
</evidence>
<keyword evidence="7" id="KW-1185">Reference proteome</keyword>
<dbReference type="InterPro" id="IPR044086">
    <property type="entry name" value="LUC3-like"/>
</dbReference>
<evidence type="ECO:0000256" key="3">
    <source>
        <dbReference type="PROSITE-ProRule" id="PRU10007"/>
    </source>
</evidence>
<dbReference type="OrthoDB" id="6187633at2"/>
<comment type="similarity">
    <text evidence="1 4">Belongs to the aldehyde dehydrogenase family.</text>
</comment>
<name>A0A4Q7NHQ1_9BURK</name>
<gene>
    <name evidence="6" type="ORF">EV675_0413</name>
</gene>
<keyword evidence="2 4" id="KW-0560">Oxidoreductase</keyword>